<dbReference type="GO" id="GO:0008168">
    <property type="term" value="F:methyltransferase activity"/>
    <property type="evidence" value="ECO:0007669"/>
    <property type="project" value="UniProtKB-UniRule"/>
</dbReference>
<dbReference type="Gene3D" id="3.20.20.330">
    <property type="entry name" value="Homocysteine-binding-like domain"/>
    <property type="match status" value="1"/>
</dbReference>
<sequence length="626" mass="68338">MLPDLRDALRRQVLVGDGAMGTFLYQMGFPVGISYEELNLLKPDVIESVHRRYFDAGARLIETNTFSANREKLSKYGLEHEVEAINRAGVALARKAVGYDAYVVGAIGSIRAGRRKNIRTAKVKEDLRQQIEVLLDTPVDGLLLESFYDLEEMLIALKLIRKTSSLPVICQFATEGAGTTQDGTALPEAFRMLVDSGADVVGFNCRSGPNGLLRSLEKVAGMEGAPAFSIFPNAGIPDYVDGRYTYAATPQYFGETARKFADLGAKIVGGCCGTTPEHIAAIAKSLERYIPNPQAISPVSTGVLESVTAPAVPDLKASVQPSVVDLAKERHTVIVELDPPRDLDIAKFLEGAQALKDAGVDALTMADNSLAVTRMSNLALGSLVKEKVGIRPLIHIACRDRNSIGTQSHMMGLHALDIDHVLAVTGDPARFGDLPGSSSVYDMTSFEMIRMIKQLNDGVAFSGKPLKKKANFIVGAAFNPNVKYLDKAVQRLERKIEAGADYIMTQPVYNTELIEKIHEATKHLNVPIFLGIMPLASGNNAEYLHNEVPGIQLSDEVRQRMSGLKGEEGRAMGVAIAKELLDAAMRYFNGIYLMTPFLAYEMTVQLTNYVWEKTGRQDSHLYPLSK</sequence>
<protein>
    <submittedName>
        <fullName evidence="10">Bifunctional homocysteine S-methyltransferase/methylenetetrahydrofolate reductase</fullName>
        <ecNumber evidence="10">1.5.1.20</ecNumber>
        <ecNumber evidence="10">2.1.1.10</ecNumber>
    </submittedName>
</protein>
<dbReference type="GO" id="GO:0035999">
    <property type="term" value="P:tetrahydrofolate interconversion"/>
    <property type="evidence" value="ECO:0007669"/>
    <property type="project" value="UniProtKB-UniPathway"/>
</dbReference>
<keyword evidence="3 8" id="KW-0489">Methyltransferase</keyword>
<keyword evidence="4" id="KW-0285">Flavoprotein</keyword>
<dbReference type="GO" id="GO:0046872">
    <property type="term" value="F:metal ion binding"/>
    <property type="evidence" value="ECO:0007669"/>
    <property type="project" value="UniProtKB-KW"/>
</dbReference>
<comment type="cofactor">
    <cofactor evidence="1">
        <name>FAD</name>
        <dbReference type="ChEBI" id="CHEBI:57692"/>
    </cofactor>
</comment>
<evidence type="ECO:0000259" key="9">
    <source>
        <dbReference type="PROSITE" id="PS50970"/>
    </source>
</evidence>
<dbReference type="Pfam" id="PF02219">
    <property type="entry name" value="MTHFR"/>
    <property type="match status" value="1"/>
</dbReference>
<keyword evidence="5 8" id="KW-0808">Transferase</keyword>
<reference evidence="10 11" key="1">
    <citation type="submission" date="2019-07" db="EMBL/GenBank/DDBJ databases">
        <authorList>
            <person name="Kim J."/>
        </authorList>
    </citation>
    <scope>NUCLEOTIDE SEQUENCE [LARGE SCALE GENOMIC DNA]</scope>
    <source>
        <strain evidence="10 11">JC52</strain>
    </source>
</reference>
<comment type="cofactor">
    <cofactor evidence="8">
        <name>Zn(2+)</name>
        <dbReference type="ChEBI" id="CHEBI:29105"/>
    </cofactor>
</comment>
<dbReference type="EC" id="2.1.1.10" evidence="10"/>
<evidence type="ECO:0000313" key="10">
    <source>
        <dbReference type="EMBL" id="TVY08738.1"/>
    </source>
</evidence>
<feature type="domain" description="Hcy-binding" evidence="9">
    <location>
        <begin position="2"/>
        <end position="286"/>
    </location>
</feature>
<evidence type="ECO:0000256" key="2">
    <source>
        <dbReference type="ARBA" id="ARBA00004777"/>
    </source>
</evidence>
<dbReference type="InterPro" id="IPR029041">
    <property type="entry name" value="FAD-linked_oxidoreductase-like"/>
</dbReference>
<evidence type="ECO:0000256" key="8">
    <source>
        <dbReference type="PROSITE-ProRule" id="PRU00333"/>
    </source>
</evidence>
<name>A0A559K9C5_9BACL</name>
<evidence type="ECO:0000256" key="5">
    <source>
        <dbReference type="ARBA" id="ARBA00022679"/>
    </source>
</evidence>
<evidence type="ECO:0000313" key="11">
    <source>
        <dbReference type="Proteomes" id="UP000317036"/>
    </source>
</evidence>
<evidence type="ECO:0000256" key="6">
    <source>
        <dbReference type="ARBA" id="ARBA00022827"/>
    </source>
</evidence>
<dbReference type="InterPro" id="IPR003726">
    <property type="entry name" value="HCY_dom"/>
</dbReference>
<proteinExistence type="predicted"/>
<dbReference type="EMBL" id="VNJI01000020">
    <property type="protein sequence ID" value="TVY08738.1"/>
    <property type="molecule type" value="Genomic_DNA"/>
</dbReference>
<dbReference type="PANTHER" id="PTHR11103:SF18">
    <property type="entry name" value="SLR1189 PROTEIN"/>
    <property type="match status" value="1"/>
</dbReference>
<keyword evidence="11" id="KW-1185">Reference proteome</keyword>
<dbReference type="PROSITE" id="PS50970">
    <property type="entry name" value="HCY"/>
    <property type="match status" value="1"/>
</dbReference>
<dbReference type="Proteomes" id="UP000317036">
    <property type="component" value="Unassembled WGS sequence"/>
</dbReference>
<keyword evidence="8" id="KW-0862">Zinc</keyword>
<dbReference type="SUPFAM" id="SSF51730">
    <property type="entry name" value="FAD-linked oxidoreductase"/>
    <property type="match status" value="1"/>
</dbReference>
<evidence type="ECO:0000256" key="7">
    <source>
        <dbReference type="ARBA" id="ARBA00023002"/>
    </source>
</evidence>
<comment type="pathway">
    <text evidence="2">One-carbon metabolism; tetrahydrofolate interconversion.</text>
</comment>
<keyword evidence="8" id="KW-0479">Metal-binding</keyword>
<dbReference type="OrthoDB" id="9803687at2"/>
<dbReference type="GO" id="GO:0004489">
    <property type="term" value="F:methylenetetrahydrofolate reductase [NAD(P)H] activity"/>
    <property type="evidence" value="ECO:0007669"/>
    <property type="project" value="UniProtKB-EC"/>
</dbReference>
<dbReference type="Gene3D" id="3.20.20.220">
    <property type="match status" value="1"/>
</dbReference>
<evidence type="ECO:0000256" key="1">
    <source>
        <dbReference type="ARBA" id="ARBA00001974"/>
    </source>
</evidence>
<dbReference type="InterPro" id="IPR036589">
    <property type="entry name" value="HCY_dom_sf"/>
</dbReference>
<dbReference type="Pfam" id="PF02574">
    <property type="entry name" value="S-methyl_trans"/>
    <property type="match status" value="1"/>
</dbReference>
<gene>
    <name evidence="10" type="ORF">FPZ49_16925</name>
</gene>
<feature type="binding site" evidence="8">
    <location>
        <position position="271"/>
    </location>
    <ligand>
        <name>Zn(2+)</name>
        <dbReference type="ChEBI" id="CHEBI:29105"/>
    </ligand>
</feature>
<dbReference type="NCBIfam" id="NF006396">
    <property type="entry name" value="PRK08645.1"/>
    <property type="match status" value="1"/>
</dbReference>
<accession>A0A559K9C5</accession>
<evidence type="ECO:0000256" key="4">
    <source>
        <dbReference type="ARBA" id="ARBA00022630"/>
    </source>
</evidence>
<feature type="binding site" evidence="8">
    <location>
        <position position="272"/>
    </location>
    <ligand>
        <name>Zn(2+)</name>
        <dbReference type="ChEBI" id="CHEBI:29105"/>
    </ligand>
</feature>
<feature type="binding site" evidence="8">
    <location>
        <position position="205"/>
    </location>
    <ligand>
        <name>Zn(2+)</name>
        <dbReference type="ChEBI" id="CHEBI:29105"/>
    </ligand>
</feature>
<dbReference type="UniPathway" id="UPA00193"/>
<dbReference type="SUPFAM" id="SSF82282">
    <property type="entry name" value="Homocysteine S-methyltransferase"/>
    <property type="match status" value="1"/>
</dbReference>
<dbReference type="CDD" id="cd00537">
    <property type="entry name" value="MTHFR"/>
    <property type="match status" value="1"/>
</dbReference>
<dbReference type="InterPro" id="IPR003171">
    <property type="entry name" value="Mehydrof_redctse-like"/>
</dbReference>
<keyword evidence="7 10" id="KW-0560">Oxidoreductase</keyword>
<dbReference type="GO" id="GO:0006555">
    <property type="term" value="P:methionine metabolic process"/>
    <property type="evidence" value="ECO:0007669"/>
    <property type="project" value="InterPro"/>
</dbReference>
<dbReference type="PANTHER" id="PTHR11103">
    <property type="entry name" value="SLR1189 PROTEIN"/>
    <property type="match status" value="1"/>
</dbReference>
<dbReference type="EC" id="1.5.1.20" evidence="10"/>
<dbReference type="GO" id="GO:0032259">
    <property type="term" value="P:methylation"/>
    <property type="evidence" value="ECO:0007669"/>
    <property type="project" value="UniProtKB-KW"/>
</dbReference>
<organism evidence="10 11">
    <name type="scientific">Paenibacillus cremeus</name>
    <dbReference type="NCBI Taxonomy" id="2163881"/>
    <lineage>
        <taxon>Bacteria</taxon>
        <taxon>Bacillati</taxon>
        <taxon>Bacillota</taxon>
        <taxon>Bacilli</taxon>
        <taxon>Bacillales</taxon>
        <taxon>Paenibacillaceae</taxon>
        <taxon>Paenibacillus</taxon>
    </lineage>
</organism>
<dbReference type="RefSeq" id="WP_144848922.1">
    <property type="nucleotide sequence ID" value="NZ_VNJI01000020.1"/>
</dbReference>
<dbReference type="AlphaFoldDB" id="A0A559K9C5"/>
<evidence type="ECO:0000256" key="3">
    <source>
        <dbReference type="ARBA" id="ARBA00022603"/>
    </source>
</evidence>
<keyword evidence="6" id="KW-0274">FAD</keyword>
<comment type="caution">
    <text evidence="10">The sequence shown here is derived from an EMBL/GenBank/DDBJ whole genome shotgun (WGS) entry which is preliminary data.</text>
</comment>